<comment type="caution">
    <text evidence="3">The sequence shown here is derived from an EMBL/GenBank/DDBJ whole genome shotgun (WGS) entry which is preliminary data.</text>
</comment>
<dbReference type="PANTHER" id="PTHR43581:SF4">
    <property type="entry name" value="ATP_GTP PHOSPHATASE"/>
    <property type="match status" value="1"/>
</dbReference>
<evidence type="ECO:0000256" key="1">
    <source>
        <dbReference type="SAM" id="Coils"/>
    </source>
</evidence>
<protein>
    <recommendedName>
        <fullName evidence="2">AAA+ ATPase domain-containing protein</fullName>
    </recommendedName>
</protein>
<dbReference type="EMBL" id="NCVM01000023">
    <property type="protein sequence ID" value="ORP04227.1"/>
    <property type="molecule type" value="Genomic_DNA"/>
</dbReference>
<evidence type="ECO:0000313" key="4">
    <source>
        <dbReference type="Proteomes" id="UP000193388"/>
    </source>
</evidence>
<proteinExistence type="predicted"/>
<gene>
    <name evidence="3" type="ORF">B7693_02115</name>
</gene>
<evidence type="ECO:0000313" key="3">
    <source>
        <dbReference type="EMBL" id="ORP04227.1"/>
    </source>
</evidence>
<organism evidence="3 4">
    <name type="scientific">Streptococcus mitis</name>
    <dbReference type="NCBI Taxonomy" id="28037"/>
    <lineage>
        <taxon>Bacteria</taxon>
        <taxon>Bacillati</taxon>
        <taxon>Bacillota</taxon>
        <taxon>Bacilli</taxon>
        <taxon>Lactobacillales</taxon>
        <taxon>Streptococcaceae</taxon>
        <taxon>Streptococcus</taxon>
        <taxon>Streptococcus mitis group</taxon>
    </lineage>
</organism>
<dbReference type="CDD" id="cd00267">
    <property type="entry name" value="ABC_ATPase"/>
    <property type="match status" value="1"/>
</dbReference>
<dbReference type="SUPFAM" id="SSF52540">
    <property type="entry name" value="P-loop containing nucleoside triphosphate hydrolases"/>
    <property type="match status" value="1"/>
</dbReference>
<evidence type="ECO:0000259" key="2">
    <source>
        <dbReference type="SMART" id="SM00382"/>
    </source>
</evidence>
<dbReference type="Pfam" id="PF13175">
    <property type="entry name" value="AAA_15"/>
    <property type="match status" value="1"/>
</dbReference>
<dbReference type="SMART" id="SM00382">
    <property type="entry name" value="AAA"/>
    <property type="match status" value="1"/>
</dbReference>
<dbReference type="InterPro" id="IPR003593">
    <property type="entry name" value="AAA+_ATPase"/>
</dbReference>
<dbReference type="AlphaFoldDB" id="A0A1X1KXP4"/>
<dbReference type="InterPro" id="IPR051396">
    <property type="entry name" value="Bact_Antivir_Def_Nuclease"/>
</dbReference>
<reference evidence="3 4" key="1">
    <citation type="journal article" date="2016" name="Eur. J. Clin. Microbiol. Infect. Dis.">
        <title>Whole genome sequencing as a tool for phylogenetic analysis of clinical strains of Mitis group streptococci.</title>
        <authorList>
            <person name="Rasmussen L.H."/>
            <person name="Dargis R."/>
            <person name="Hojholt K."/>
            <person name="Christensen J.J."/>
            <person name="Skovgaard O."/>
            <person name="Justesen U.S."/>
            <person name="Rosenvinge F.S."/>
            <person name="Moser C."/>
            <person name="Lukjancenko O."/>
            <person name="Rasmussen S."/>
            <person name="Nielsen X.C."/>
        </authorList>
    </citation>
    <scope>NUCLEOTIDE SEQUENCE [LARGE SCALE GENOMIC DNA]</scope>
    <source>
        <strain evidence="3 4">B_5756_13</strain>
    </source>
</reference>
<name>A0A1X1KXP4_STRMT</name>
<keyword evidence="1" id="KW-0175">Coiled coil</keyword>
<feature type="coiled-coil region" evidence="1">
    <location>
        <begin position="120"/>
        <end position="147"/>
    </location>
</feature>
<dbReference type="Proteomes" id="UP000193388">
    <property type="component" value="Unassembled WGS sequence"/>
</dbReference>
<feature type="domain" description="AAA+ ATPase" evidence="2">
    <location>
        <begin position="24"/>
        <end position="348"/>
    </location>
</feature>
<dbReference type="RefSeq" id="WP_084928206.1">
    <property type="nucleotide sequence ID" value="NZ_NCVM01000023.1"/>
</dbReference>
<dbReference type="InterPro" id="IPR041685">
    <property type="entry name" value="AAA_GajA/Old/RecF-like"/>
</dbReference>
<dbReference type="InterPro" id="IPR027417">
    <property type="entry name" value="P-loop_NTPase"/>
</dbReference>
<accession>A0A1X1KXP4</accession>
<sequence length="585" mass="68102">MVIRINSIEIDKFRGFEDFTMSLNPNITCIAGHNGVGKSTILAILSNCGEIKDYKTLNGQKFKGEFNRIIIGDKDFDDKEESTIKFSFSGLIESGQTIEEISFRKTFQKAKKLKGYKRLKKSQRDKIIELYNEAQKENQDLEKLQSESLYYSTDKTESNTRFRLIPKKQANVREHEQKISWPTLYIGLSRLYPVGENEEKVEYKELASKFDNYIISKHKEIMSSDDDYESLENTTISKLKSSTSIKTTLYPPTANSSGQDNLGQILTAVYSFEKLKSDMGSDYKGGLLVIDELDAALHPAAQNRLLKFLKEKSQELDLQVVFTTHSLSLLEYISEMRERDSIVTTYYLTKARGKVEHVKNPTSRYLRNDLTQQMETVSSKRIPVLTEDSVARWYLEKIIEFYNNKKGEVKIDIQRLNFIESEIGWSNISGLIKNDFAYYSNYIIVFDTDLNGDLGKQLKNNLQGSLFENPTSEMDTYFILPTIPEFKNYNIERMMWEFLSSLPADNEFYNTTFARGIPITKQIIKSNGIESERYTDLKEKKKYKMWFEDYKHIIEELLPFYLNKNIQLIMDFGGRIERYYKNLVK</sequence>
<dbReference type="PANTHER" id="PTHR43581">
    <property type="entry name" value="ATP/GTP PHOSPHATASE"/>
    <property type="match status" value="1"/>
</dbReference>
<dbReference type="Gene3D" id="3.40.50.300">
    <property type="entry name" value="P-loop containing nucleotide triphosphate hydrolases"/>
    <property type="match status" value="1"/>
</dbReference>